<feature type="transmembrane region" description="Helical" evidence="7">
    <location>
        <begin position="127"/>
        <end position="147"/>
    </location>
</feature>
<dbReference type="Proteomes" id="UP000267003">
    <property type="component" value="Unassembled WGS sequence"/>
</dbReference>
<dbReference type="GO" id="GO:0005886">
    <property type="term" value="C:plasma membrane"/>
    <property type="evidence" value="ECO:0007669"/>
    <property type="project" value="UniProtKB-SubCell"/>
</dbReference>
<evidence type="ECO:0000256" key="5">
    <source>
        <dbReference type="ARBA" id="ARBA00022989"/>
    </source>
</evidence>
<dbReference type="InterPro" id="IPR051393">
    <property type="entry name" value="ABC_transporter_permease"/>
</dbReference>
<feature type="transmembrane region" description="Helical" evidence="7">
    <location>
        <begin position="33"/>
        <end position="52"/>
    </location>
</feature>
<feature type="domain" description="ABC transmembrane type-1" evidence="9">
    <location>
        <begin position="90"/>
        <end position="302"/>
    </location>
</feature>
<keyword evidence="3" id="KW-1003">Cell membrane</keyword>
<evidence type="ECO:0000256" key="1">
    <source>
        <dbReference type="ARBA" id="ARBA00004651"/>
    </source>
</evidence>
<dbReference type="Pfam" id="PF00528">
    <property type="entry name" value="BPD_transp_1"/>
    <property type="match status" value="1"/>
</dbReference>
<evidence type="ECO:0000313" key="10">
    <source>
        <dbReference type="EMBL" id="RKH55059.1"/>
    </source>
</evidence>
<dbReference type="AlphaFoldDB" id="A0A3A8PGB1"/>
<dbReference type="PANTHER" id="PTHR30193:SF37">
    <property type="entry name" value="INNER MEMBRANE ABC TRANSPORTER PERMEASE PROTEIN YCJO"/>
    <property type="match status" value="1"/>
</dbReference>
<feature type="transmembrane region" description="Helical" evidence="7">
    <location>
        <begin position="221"/>
        <end position="244"/>
    </location>
</feature>
<comment type="caution">
    <text evidence="10">The sequence shown here is derived from an EMBL/GenBank/DDBJ whole genome shotgun (WGS) entry which is preliminary data.</text>
</comment>
<feature type="transmembrane region" description="Helical" evidence="7">
    <location>
        <begin position="94"/>
        <end position="115"/>
    </location>
</feature>
<proteinExistence type="inferred from homology"/>
<keyword evidence="4 7" id="KW-0812">Transmembrane</keyword>
<accession>A0A3A8PGB1</accession>
<dbReference type="Gene3D" id="1.10.3720.10">
    <property type="entry name" value="MetI-like"/>
    <property type="match status" value="1"/>
</dbReference>
<keyword evidence="11" id="KW-1185">Reference proteome</keyword>
<evidence type="ECO:0000259" key="9">
    <source>
        <dbReference type="PROSITE" id="PS50928"/>
    </source>
</evidence>
<sequence>MSVQATSVTPAQAPEAGSRNGSLARHRNALSGYAFLAPFLLFYGVFLLYPFALGLWMSLHDWEIVGDFREYIGFLNYVELWDDPYFWEALKRTLQFAAMTAPAATLLGLVLALALQKPLRIYAALRAVFFASNIFSVTVVTLVWAMVLNPDRGLIANGLRAVGLAPIAFLADKDWAMPALMVTSLWWTAGLPMALFLAGLQQIPPEVYEAARLDKASRWAVLRHITLPALARTTLLVVVLQTVMHLQVFGQPLLMTRGGPANSTRPLVQLIYETSFRDWRSGYASAISTVLFVLMFGVALLQFRLSRQEGE</sequence>
<evidence type="ECO:0000256" key="2">
    <source>
        <dbReference type="ARBA" id="ARBA00022448"/>
    </source>
</evidence>
<comment type="similarity">
    <text evidence="7">Belongs to the binding-protein-dependent transport system permease family.</text>
</comment>
<feature type="region of interest" description="Disordered" evidence="8">
    <location>
        <begin position="1"/>
        <end position="21"/>
    </location>
</feature>
<dbReference type="GO" id="GO:0055085">
    <property type="term" value="P:transmembrane transport"/>
    <property type="evidence" value="ECO:0007669"/>
    <property type="project" value="InterPro"/>
</dbReference>
<dbReference type="RefSeq" id="WP_120560106.1">
    <property type="nucleotide sequence ID" value="NZ_RAWK01000352.1"/>
</dbReference>
<name>A0A3A8PGB1_9BACT</name>
<organism evidence="10 11">
    <name type="scientific">Corallococcus aberystwythensis</name>
    <dbReference type="NCBI Taxonomy" id="2316722"/>
    <lineage>
        <taxon>Bacteria</taxon>
        <taxon>Pseudomonadati</taxon>
        <taxon>Myxococcota</taxon>
        <taxon>Myxococcia</taxon>
        <taxon>Myxococcales</taxon>
        <taxon>Cystobacterineae</taxon>
        <taxon>Myxococcaceae</taxon>
        <taxon>Corallococcus</taxon>
    </lineage>
</organism>
<evidence type="ECO:0000313" key="11">
    <source>
        <dbReference type="Proteomes" id="UP000267003"/>
    </source>
</evidence>
<dbReference type="CDD" id="cd06261">
    <property type="entry name" value="TM_PBP2"/>
    <property type="match status" value="1"/>
</dbReference>
<gene>
    <name evidence="10" type="ORF">D7W81_37110</name>
</gene>
<keyword evidence="6 7" id="KW-0472">Membrane</keyword>
<evidence type="ECO:0000256" key="4">
    <source>
        <dbReference type="ARBA" id="ARBA00022692"/>
    </source>
</evidence>
<feature type="transmembrane region" description="Helical" evidence="7">
    <location>
        <begin position="283"/>
        <end position="303"/>
    </location>
</feature>
<reference evidence="11" key="1">
    <citation type="submission" date="2018-09" db="EMBL/GenBank/DDBJ databases">
        <authorList>
            <person name="Livingstone P.G."/>
            <person name="Whitworth D.E."/>
        </authorList>
    </citation>
    <scope>NUCLEOTIDE SEQUENCE [LARGE SCALE GENOMIC DNA]</scope>
    <source>
        <strain evidence="11">AB050A</strain>
    </source>
</reference>
<evidence type="ECO:0000256" key="6">
    <source>
        <dbReference type="ARBA" id="ARBA00023136"/>
    </source>
</evidence>
<feature type="compositionally biased region" description="Polar residues" evidence="8">
    <location>
        <begin position="1"/>
        <end position="10"/>
    </location>
</feature>
<dbReference type="InterPro" id="IPR035906">
    <property type="entry name" value="MetI-like_sf"/>
</dbReference>
<dbReference type="SUPFAM" id="SSF161098">
    <property type="entry name" value="MetI-like"/>
    <property type="match status" value="1"/>
</dbReference>
<evidence type="ECO:0000256" key="3">
    <source>
        <dbReference type="ARBA" id="ARBA00022475"/>
    </source>
</evidence>
<evidence type="ECO:0000256" key="8">
    <source>
        <dbReference type="SAM" id="MobiDB-lite"/>
    </source>
</evidence>
<evidence type="ECO:0000256" key="7">
    <source>
        <dbReference type="RuleBase" id="RU363032"/>
    </source>
</evidence>
<dbReference type="PANTHER" id="PTHR30193">
    <property type="entry name" value="ABC TRANSPORTER PERMEASE PROTEIN"/>
    <property type="match status" value="1"/>
</dbReference>
<keyword evidence="5 7" id="KW-1133">Transmembrane helix</keyword>
<dbReference type="OrthoDB" id="9785347at2"/>
<keyword evidence="2 7" id="KW-0813">Transport</keyword>
<dbReference type="EMBL" id="RAWK01000352">
    <property type="protein sequence ID" value="RKH55059.1"/>
    <property type="molecule type" value="Genomic_DNA"/>
</dbReference>
<comment type="subcellular location">
    <subcellularLocation>
        <location evidence="1 7">Cell membrane</location>
        <topology evidence="1 7">Multi-pass membrane protein</topology>
    </subcellularLocation>
</comment>
<feature type="transmembrane region" description="Helical" evidence="7">
    <location>
        <begin position="175"/>
        <end position="200"/>
    </location>
</feature>
<dbReference type="InterPro" id="IPR000515">
    <property type="entry name" value="MetI-like"/>
</dbReference>
<protein>
    <submittedName>
        <fullName evidence="10">Sugar ABC transporter permease</fullName>
    </submittedName>
</protein>
<dbReference type="PROSITE" id="PS50928">
    <property type="entry name" value="ABC_TM1"/>
    <property type="match status" value="1"/>
</dbReference>